<evidence type="ECO:0000313" key="3">
    <source>
        <dbReference type="Proteomes" id="UP001492380"/>
    </source>
</evidence>
<evidence type="ECO:0000256" key="1">
    <source>
        <dbReference type="SAM" id="Phobius"/>
    </source>
</evidence>
<dbReference type="EMBL" id="JBBWRZ010000004">
    <property type="protein sequence ID" value="KAK8237622.1"/>
    <property type="molecule type" value="Genomic_DNA"/>
</dbReference>
<keyword evidence="1" id="KW-1133">Transmembrane helix</keyword>
<feature type="transmembrane region" description="Helical" evidence="1">
    <location>
        <begin position="146"/>
        <end position="169"/>
    </location>
</feature>
<accession>A0ABR1YRX7</accession>
<sequence length="184" mass="20465">MNDGTSRTNSSPLVTMTLAVSLPSHFSYSLQCLCHYHYQPQSGRKKGTTRILPREKKSRFSPRRTQPVNFGVHTACIDNRPDHVCKCPHSWSGLVAESAARCLLWWLAVPVLGFVCVAWLLPVWLLLSFLLLLARWPLDRHLVDRSAGVGVVLAVLVILDDAPALLFFGSSSLSAQDCRATMHD</sequence>
<keyword evidence="1" id="KW-0812">Transmembrane</keyword>
<keyword evidence="1" id="KW-0472">Membrane</keyword>
<evidence type="ECO:0000313" key="2">
    <source>
        <dbReference type="EMBL" id="KAK8237622.1"/>
    </source>
</evidence>
<gene>
    <name evidence="2" type="ORF">HDK90DRAFT_199158</name>
</gene>
<name>A0ABR1YRX7_9PEZI</name>
<organism evidence="2 3">
    <name type="scientific">Phyllosticta capitalensis</name>
    <dbReference type="NCBI Taxonomy" id="121624"/>
    <lineage>
        <taxon>Eukaryota</taxon>
        <taxon>Fungi</taxon>
        <taxon>Dikarya</taxon>
        <taxon>Ascomycota</taxon>
        <taxon>Pezizomycotina</taxon>
        <taxon>Dothideomycetes</taxon>
        <taxon>Dothideomycetes incertae sedis</taxon>
        <taxon>Botryosphaeriales</taxon>
        <taxon>Phyllostictaceae</taxon>
        <taxon>Phyllosticta</taxon>
    </lineage>
</organism>
<comment type="caution">
    <text evidence="2">The sequence shown here is derived from an EMBL/GenBank/DDBJ whole genome shotgun (WGS) entry which is preliminary data.</text>
</comment>
<dbReference type="Proteomes" id="UP001492380">
    <property type="component" value="Unassembled WGS sequence"/>
</dbReference>
<feature type="transmembrane region" description="Helical" evidence="1">
    <location>
        <begin position="103"/>
        <end position="134"/>
    </location>
</feature>
<protein>
    <submittedName>
        <fullName evidence="2">Uncharacterized protein</fullName>
    </submittedName>
</protein>
<keyword evidence="3" id="KW-1185">Reference proteome</keyword>
<reference evidence="2 3" key="1">
    <citation type="submission" date="2024-04" db="EMBL/GenBank/DDBJ databases">
        <title>Phyllosticta paracitricarpa is synonymous to the EU quarantine fungus P. citricarpa based on phylogenomic analyses.</title>
        <authorList>
            <consortium name="Lawrence Berkeley National Laboratory"/>
            <person name="Van Ingen-Buijs V.A."/>
            <person name="Van Westerhoven A.C."/>
            <person name="Haridas S."/>
            <person name="Skiadas P."/>
            <person name="Martin F."/>
            <person name="Groenewald J.Z."/>
            <person name="Crous P.W."/>
            <person name="Seidl M.F."/>
        </authorList>
    </citation>
    <scope>NUCLEOTIDE SEQUENCE [LARGE SCALE GENOMIC DNA]</scope>
    <source>
        <strain evidence="2 3">CBS 123374</strain>
    </source>
</reference>
<proteinExistence type="predicted"/>